<gene>
    <name evidence="1" type="ORF">O6H91_19G044700</name>
</gene>
<comment type="caution">
    <text evidence="1">The sequence shown here is derived from an EMBL/GenBank/DDBJ whole genome shotgun (WGS) entry which is preliminary data.</text>
</comment>
<dbReference type="Proteomes" id="UP001162992">
    <property type="component" value="Chromosome 19"/>
</dbReference>
<reference evidence="2" key="1">
    <citation type="journal article" date="2024" name="Proc. Natl. Acad. Sci. U.S.A.">
        <title>Extraordinary preservation of gene collinearity over three hundred million years revealed in homosporous lycophytes.</title>
        <authorList>
            <person name="Li C."/>
            <person name="Wickell D."/>
            <person name="Kuo L.Y."/>
            <person name="Chen X."/>
            <person name="Nie B."/>
            <person name="Liao X."/>
            <person name="Peng D."/>
            <person name="Ji J."/>
            <person name="Jenkins J."/>
            <person name="Williams M."/>
            <person name="Shu S."/>
            <person name="Plott C."/>
            <person name="Barry K."/>
            <person name="Rajasekar S."/>
            <person name="Grimwood J."/>
            <person name="Han X."/>
            <person name="Sun S."/>
            <person name="Hou Z."/>
            <person name="He W."/>
            <person name="Dai G."/>
            <person name="Sun C."/>
            <person name="Schmutz J."/>
            <person name="Leebens-Mack J.H."/>
            <person name="Li F.W."/>
            <person name="Wang L."/>
        </authorList>
    </citation>
    <scope>NUCLEOTIDE SEQUENCE [LARGE SCALE GENOMIC DNA]</scope>
    <source>
        <strain evidence="2">cv. PW_Plant_1</strain>
    </source>
</reference>
<keyword evidence="2" id="KW-1185">Reference proteome</keyword>
<evidence type="ECO:0000313" key="1">
    <source>
        <dbReference type="EMBL" id="KAJ7521269.1"/>
    </source>
</evidence>
<sequence length="349" mass="38510">MASTGPAPLPQDTPAPSNQHQYPHMHSSLFAQDDQQVELPLIDLQLLCQEDEAEIHKLLIAAKEWGFLQVANHGVSRKLRSEIEEQAYHAFTLPAETKARAEAAPGSAHGYLPKSSGADGNRPRLSEAFRLPLNPEKRADMIIKLWPEGNDTFSSVVEEYIAAVESILLQLLRSLASGLGLDPLQFTHDLSKDGNTAVLRMNFYSASSQPLPTLGFPAHSDPQILAILHQNSVDGLQILKDDKWIAVKPRPGSFVVNVGDTLQVMSHDMYPSVVHRVVMNSDHFRSSLVLAVAPHPQAIVRPAPQLVTEQRPSQYVPFTVEEYYSSMKSLPINAGKSNLDKFRIIPTLA</sequence>
<proteinExistence type="predicted"/>
<organism evidence="1 2">
    <name type="scientific">Diphasiastrum complanatum</name>
    <name type="common">Issler's clubmoss</name>
    <name type="synonym">Lycopodium complanatum</name>
    <dbReference type="NCBI Taxonomy" id="34168"/>
    <lineage>
        <taxon>Eukaryota</taxon>
        <taxon>Viridiplantae</taxon>
        <taxon>Streptophyta</taxon>
        <taxon>Embryophyta</taxon>
        <taxon>Tracheophyta</taxon>
        <taxon>Lycopodiopsida</taxon>
        <taxon>Lycopodiales</taxon>
        <taxon>Lycopodiaceae</taxon>
        <taxon>Lycopodioideae</taxon>
        <taxon>Diphasiastrum</taxon>
    </lineage>
</organism>
<accession>A0ACC2AUP6</accession>
<protein>
    <submittedName>
        <fullName evidence="1">Uncharacterized protein</fullName>
    </submittedName>
</protein>
<name>A0ACC2AUP6_DIPCM</name>
<dbReference type="EMBL" id="CM055110">
    <property type="protein sequence ID" value="KAJ7521269.1"/>
    <property type="molecule type" value="Genomic_DNA"/>
</dbReference>
<evidence type="ECO:0000313" key="2">
    <source>
        <dbReference type="Proteomes" id="UP001162992"/>
    </source>
</evidence>